<feature type="domain" description="F-box/LRR-repeat protein 15/At3g58940/PEG3-like LRR" evidence="2">
    <location>
        <begin position="258"/>
        <end position="398"/>
    </location>
</feature>
<dbReference type="Pfam" id="PF24758">
    <property type="entry name" value="LRR_At5g56370"/>
    <property type="match status" value="1"/>
</dbReference>
<gene>
    <name evidence="3" type="ORF">AYBTSS11_LOCUS25483</name>
</gene>
<dbReference type="CDD" id="cd22159">
    <property type="entry name" value="F-box_AtTIR1-like"/>
    <property type="match status" value="1"/>
</dbReference>
<dbReference type="Pfam" id="PF18511">
    <property type="entry name" value="F-box_5"/>
    <property type="match status" value="1"/>
</dbReference>
<evidence type="ECO:0000259" key="1">
    <source>
        <dbReference type="Pfam" id="PF18511"/>
    </source>
</evidence>
<dbReference type="Proteomes" id="UP001189624">
    <property type="component" value="Chromosome 9"/>
</dbReference>
<evidence type="ECO:0000313" key="4">
    <source>
        <dbReference type="Proteomes" id="UP001189624"/>
    </source>
</evidence>
<dbReference type="InterPro" id="IPR032675">
    <property type="entry name" value="LRR_dom_sf"/>
</dbReference>
<dbReference type="SUPFAM" id="SSF81383">
    <property type="entry name" value="F-box domain"/>
    <property type="match status" value="1"/>
</dbReference>
<organism evidence="3 4">
    <name type="scientific">Sphenostylis stenocarpa</name>
    <dbReference type="NCBI Taxonomy" id="92480"/>
    <lineage>
        <taxon>Eukaryota</taxon>
        <taxon>Viridiplantae</taxon>
        <taxon>Streptophyta</taxon>
        <taxon>Embryophyta</taxon>
        <taxon>Tracheophyta</taxon>
        <taxon>Spermatophyta</taxon>
        <taxon>Magnoliopsida</taxon>
        <taxon>eudicotyledons</taxon>
        <taxon>Gunneridae</taxon>
        <taxon>Pentapetalae</taxon>
        <taxon>rosids</taxon>
        <taxon>fabids</taxon>
        <taxon>Fabales</taxon>
        <taxon>Fabaceae</taxon>
        <taxon>Papilionoideae</taxon>
        <taxon>50 kb inversion clade</taxon>
        <taxon>NPAAA clade</taxon>
        <taxon>indigoferoid/millettioid clade</taxon>
        <taxon>Phaseoleae</taxon>
        <taxon>Sphenostylis</taxon>
    </lineage>
</organism>
<accession>A0AA86SV95</accession>
<name>A0AA86SV95_9FABA</name>
<dbReference type="Gene3D" id="3.80.10.10">
    <property type="entry name" value="Ribonuclease Inhibitor"/>
    <property type="match status" value="2"/>
</dbReference>
<keyword evidence="4" id="KW-1185">Reference proteome</keyword>
<evidence type="ECO:0000313" key="3">
    <source>
        <dbReference type="EMBL" id="CAJ1973422.1"/>
    </source>
</evidence>
<reference evidence="3" key="1">
    <citation type="submission" date="2023-10" db="EMBL/GenBank/DDBJ databases">
        <authorList>
            <person name="Domelevo Entfellner J.-B."/>
        </authorList>
    </citation>
    <scope>NUCLEOTIDE SEQUENCE</scope>
</reference>
<feature type="domain" description="COI1 F-box" evidence="1">
    <location>
        <begin position="24"/>
        <end position="61"/>
    </location>
</feature>
<dbReference type="PANTHER" id="PTHR13318">
    <property type="entry name" value="PARTNER OF PAIRED, ISOFORM B-RELATED"/>
    <property type="match status" value="1"/>
</dbReference>
<dbReference type="InterPro" id="IPR055411">
    <property type="entry name" value="LRR_FXL15/At3g58940/PEG3-like"/>
</dbReference>
<dbReference type="FunFam" id="1.20.1280.50:FF:000023">
    <property type="entry name" value="F-box/LRR-repeat protein 4"/>
    <property type="match status" value="1"/>
</dbReference>
<dbReference type="InterPro" id="IPR006553">
    <property type="entry name" value="Leu-rich_rpt_Cys-con_subtyp"/>
</dbReference>
<dbReference type="GO" id="GO:0019005">
    <property type="term" value="C:SCF ubiquitin ligase complex"/>
    <property type="evidence" value="ECO:0007669"/>
    <property type="project" value="TreeGrafter"/>
</dbReference>
<dbReference type="InterPro" id="IPR041567">
    <property type="entry name" value="COI1_F-box"/>
</dbReference>
<dbReference type="PANTHER" id="PTHR13318:SF92">
    <property type="entry name" value="F-BOX_LRR-REPEAT PROTEIN 8-RELATED"/>
    <property type="match status" value="1"/>
</dbReference>
<dbReference type="Gramene" id="rna-AYBTSS11_LOCUS25483">
    <property type="protein sequence ID" value="CAJ1973422.1"/>
    <property type="gene ID" value="gene-AYBTSS11_LOCUS25483"/>
</dbReference>
<dbReference type="InterPro" id="IPR036047">
    <property type="entry name" value="F-box-like_dom_sf"/>
</dbReference>
<protein>
    <submittedName>
        <fullName evidence="3">Uncharacterized protein</fullName>
    </submittedName>
</protein>
<dbReference type="AlphaFoldDB" id="A0AA86SV95"/>
<evidence type="ECO:0000259" key="2">
    <source>
        <dbReference type="Pfam" id="PF24758"/>
    </source>
</evidence>
<sequence>MVHDGPRPNTVGFRPTCKCSSIDDISDDCLACVFRLLGTADRNSCSLVSRRWFKIDGRTRHSLSLTAESHLSPFVPSLFTRFNSVTQLTLKCHSYQVKSIRANTLIHISQLCRNLTLLEIHASCYLTDVGLERLAMNCKGLKRFSFGSCSFGSRGMEAFMHHCKALEELSLDGLHGANDGTVAASTLKLKAVSLKDTVLFYPFLGAKNLRVLKLLRCPGEWDRLFHLLVNEATGIVELHLVLLEISDVGLEAVAKCSNLEVLHLVKTPKCTDAGLVAVAKGCNKSLRKLHVGWELQKIGNRGLTAVAEYCVNLQQLVLIGMNLSRECFEMLVSNCEGLEQLGLCGSEMVSNIEMSCIAAKCRALRELYIEGCPISDGGLLVVFGCPKLERVKVWKCEGVDSREEYVQCGERSVYVCCDFQYLQISSPIIPDPFKEGTETRPSFMGYQGTRFRNNVSNGDLGPQLMWINLQ</sequence>
<dbReference type="SMART" id="SM00367">
    <property type="entry name" value="LRR_CC"/>
    <property type="match status" value="6"/>
</dbReference>
<dbReference type="SUPFAM" id="SSF52047">
    <property type="entry name" value="RNI-like"/>
    <property type="match status" value="1"/>
</dbReference>
<dbReference type="EMBL" id="OY731406">
    <property type="protein sequence ID" value="CAJ1973422.1"/>
    <property type="molecule type" value="Genomic_DNA"/>
</dbReference>
<dbReference type="GO" id="GO:0031146">
    <property type="term" value="P:SCF-dependent proteasomal ubiquitin-dependent protein catabolic process"/>
    <property type="evidence" value="ECO:0007669"/>
    <property type="project" value="TreeGrafter"/>
</dbReference>
<proteinExistence type="predicted"/>